<keyword evidence="2" id="KW-1185">Reference proteome</keyword>
<accession>A0A9R1XCI8</accession>
<reference evidence="1 2" key="1">
    <citation type="journal article" date="2017" name="Nat. Commun.">
        <title>Genome assembly with in vitro proximity ligation data and whole-genome triplication in lettuce.</title>
        <authorList>
            <person name="Reyes-Chin-Wo S."/>
            <person name="Wang Z."/>
            <person name="Yang X."/>
            <person name="Kozik A."/>
            <person name="Arikit S."/>
            <person name="Song C."/>
            <person name="Xia L."/>
            <person name="Froenicke L."/>
            <person name="Lavelle D.O."/>
            <person name="Truco M.J."/>
            <person name="Xia R."/>
            <person name="Zhu S."/>
            <person name="Xu C."/>
            <person name="Xu H."/>
            <person name="Xu X."/>
            <person name="Cox K."/>
            <person name="Korf I."/>
            <person name="Meyers B.C."/>
            <person name="Michelmore R.W."/>
        </authorList>
    </citation>
    <scope>NUCLEOTIDE SEQUENCE [LARGE SCALE GENOMIC DNA]</scope>
    <source>
        <strain evidence="2">cv. Salinas</strain>
        <tissue evidence="1">Seedlings</tissue>
    </source>
</reference>
<dbReference type="Proteomes" id="UP000235145">
    <property type="component" value="Unassembled WGS sequence"/>
</dbReference>
<dbReference type="EMBL" id="NBSK02000005">
    <property type="protein sequence ID" value="KAJ0207726.1"/>
    <property type="molecule type" value="Genomic_DNA"/>
</dbReference>
<evidence type="ECO:0008006" key="3">
    <source>
        <dbReference type="Google" id="ProtNLM"/>
    </source>
</evidence>
<organism evidence="1 2">
    <name type="scientific">Lactuca sativa</name>
    <name type="common">Garden lettuce</name>
    <dbReference type="NCBI Taxonomy" id="4236"/>
    <lineage>
        <taxon>Eukaryota</taxon>
        <taxon>Viridiplantae</taxon>
        <taxon>Streptophyta</taxon>
        <taxon>Embryophyta</taxon>
        <taxon>Tracheophyta</taxon>
        <taxon>Spermatophyta</taxon>
        <taxon>Magnoliopsida</taxon>
        <taxon>eudicotyledons</taxon>
        <taxon>Gunneridae</taxon>
        <taxon>Pentapetalae</taxon>
        <taxon>asterids</taxon>
        <taxon>campanulids</taxon>
        <taxon>Asterales</taxon>
        <taxon>Asteraceae</taxon>
        <taxon>Cichorioideae</taxon>
        <taxon>Cichorieae</taxon>
        <taxon>Lactucinae</taxon>
        <taxon>Lactuca</taxon>
    </lineage>
</organism>
<gene>
    <name evidence="1" type="ORF">LSAT_V11C500244160</name>
</gene>
<evidence type="ECO:0000313" key="1">
    <source>
        <dbReference type="EMBL" id="KAJ0207726.1"/>
    </source>
</evidence>
<protein>
    <recommendedName>
        <fullName evidence="3">Hemerythrin-like domain-containing protein</fullName>
    </recommendedName>
</protein>
<proteinExistence type="predicted"/>
<sequence length="123" mass="14496">MDTSVSRTYSLEHEGESVIFDQLFTLLDSDMQNEESFRRELASCTGALQTSINQHMSKEEEQVFLLLVEKFSFEEQASLVWQFLCSIPINMMAEFLPWLSASVFSEERHEMHYIHVDGWCKWF</sequence>
<dbReference type="AlphaFoldDB" id="A0A9R1XCI8"/>
<name>A0A9R1XCI8_LACSA</name>
<evidence type="ECO:0000313" key="2">
    <source>
        <dbReference type="Proteomes" id="UP000235145"/>
    </source>
</evidence>
<comment type="caution">
    <text evidence="1">The sequence shown here is derived from an EMBL/GenBank/DDBJ whole genome shotgun (WGS) entry which is preliminary data.</text>
</comment>
<dbReference type="Gene3D" id="1.20.120.520">
    <property type="entry name" value="nmb1532 protein domain like"/>
    <property type="match status" value="1"/>
</dbReference>